<dbReference type="Proteomes" id="UP000091820">
    <property type="component" value="Unassembled WGS sequence"/>
</dbReference>
<dbReference type="PROSITE" id="PS01206">
    <property type="entry name" value="ASC"/>
    <property type="match status" value="1"/>
</dbReference>
<dbReference type="PROSITE" id="PS51195">
    <property type="entry name" value="Q_MOTIF"/>
    <property type="match status" value="1"/>
</dbReference>
<evidence type="ECO:0000256" key="12">
    <source>
        <dbReference type="ARBA" id="ARBA00022806"/>
    </source>
</evidence>
<feature type="compositionally biased region" description="Basic residues" evidence="25">
    <location>
        <begin position="354"/>
        <end position="365"/>
    </location>
</feature>
<dbReference type="InterPro" id="IPR014001">
    <property type="entry name" value="Helicase_ATP-bd"/>
</dbReference>
<evidence type="ECO:0000256" key="17">
    <source>
        <dbReference type="ARBA" id="ARBA00023065"/>
    </source>
</evidence>
<evidence type="ECO:0000313" key="30">
    <source>
        <dbReference type="EnsemblMetazoa" id="GBRI017506-PA"/>
    </source>
</evidence>
<keyword evidence="9 24" id="KW-0812">Transmembrane</keyword>
<proteinExistence type="inferred from homology"/>
<feature type="compositionally biased region" description="Basic and acidic residues" evidence="25">
    <location>
        <begin position="40"/>
        <end position="54"/>
    </location>
</feature>
<dbReference type="GO" id="GO:0005524">
    <property type="term" value="F:ATP binding"/>
    <property type="evidence" value="ECO:0007669"/>
    <property type="project" value="UniProtKB-KW"/>
</dbReference>
<evidence type="ECO:0000259" key="29">
    <source>
        <dbReference type="PROSITE" id="PS51195"/>
    </source>
</evidence>
<dbReference type="GO" id="GO:0003723">
    <property type="term" value="F:RNA binding"/>
    <property type="evidence" value="ECO:0007669"/>
    <property type="project" value="UniProtKB-KW"/>
</dbReference>
<feature type="compositionally biased region" description="Basic residues" evidence="25">
    <location>
        <begin position="89"/>
        <end position="104"/>
    </location>
</feature>
<keyword evidence="15 26" id="KW-1133">Transmembrane helix</keyword>
<keyword evidence="19 24" id="KW-0739">Sodium transport</keyword>
<dbReference type="Gene3D" id="2.60.470.10">
    <property type="entry name" value="Acid-sensing ion channels like domains"/>
    <property type="match status" value="1"/>
</dbReference>
<feature type="domain" description="Helicase ATP-binding" evidence="27">
    <location>
        <begin position="1304"/>
        <end position="1474"/>
    </location>
</feature>
<dbReference type="Gene3D" id="1.10.287.770">
    <property type="entry name" value="YojJ-like"/>
    <property type="match status" value="1"/>
</dbReference>
<dbReference type="InterPro" id="IPR001650">
    <property type="entry name" value="Helicase_C-like"/>
</dbReference>
<dbReference type="FunFam" id="3.40.50.300:FF:000318">
    <property type="entry name" value="ATP-dependent RNA helicase DDX19B"/>
    <property type="match status" value="1"/>
</dbReference>
<evidence type="ECO:0000256" key="10">
    <source>
        <dbReference type="ARBA" id="ARBA00022741"/>
    </source>
</evidence>
<evidence type="ECO:0000256" key="13">
    <source>
        <dbReference type="ARBA" id="ARBA00022840"/>
    </source>
</evidence>
<keyword evidence="12" id="KW-0347">Helicase</keyword>
<feature type="region of interest" description="Disordered" evidence="25">
    <location>
        <begin position="322"/>
        <end position="370"/>
    </location>
</feature>
<organism evidence="30 31">
    <name type="scientific">Glossina brevipalpis</name>
    <dbReference type="NCBI Taxonomy" id="37001"/>
    <lineage>
        <taxon>Eukaryota</taxon>
        <taxon>Metazoa</taxon>
        <taxon>Ecdysozoa</taxon>
        <taxon>Arthropoda</taxon>
        <taxon>Hexapoda</taxon>
        <taxon>Insecta</taxon>
        <taxon>Pterygota</taxon>
        <taxon>Neoptera</taxon>
        <taxon>Endopterygota</taxon>
        <taxon>Diptera</taxon>
        <taxon>Brachycera</taxon>
        <taxon>Muscomorpha</taxon>
        <taxon>Hippoboscoidea</taxon>
        <taxon>Glossinidae</taxon>
        <taxon>Glossina</taxon>
    </lineage>
</organism>
<dbReference type="STRING" id="37001.A0A1A9WF90"/>
<dbReference type="PRINTS" id="PR01078">
    <property type="entry name" value="AMINACHANNEL"/>
</dbReference>
<dbReference type="SMART" id="SM00490">
    <property type="entry name" value="HELICc"/>
    <property type="match status" value="1"/>
</dbReference>
<feature type="short sequence motif" description="Q motif" evidence="23">
    <location>
        <begin position="1271"/>
        <end position="1299"/>
    </location>
</feature>
<dbReference type="InterPro" id="IPR001873">
    <property type="entry name" value="ENaC"/>
</dbReference>
<comment type="catalytic activity">
    <reaction evidence="22">
        <text>ATP + H2O = ADP + phosphate + H(+)</text>
        <dbReference type="Rhea" id="RHEA:13065"/>
        <dbReference type="ChEBI" id="CHEBI:15377"/>
        <dbReference type="ChEBI" id="CHEBI:15378"/>
        <dbReference type="ChEBI" id="CHEBI:30616"/>
        <dbReference type="ChEBI" id="CHEBI:43474"/>
        <dbReference type="ChEBI" id="CHEBI:456216"/>
        <dbReference type="EC" id="3.6.4.13"/>
    </reaction>
</comment>
<dbReference type="EC" id="3.6.4.13" evidence="5"/>
<evidence type="ECO:0000256" key="22">
    <source>
        <dbReference type="ARBA" id="ARBA00047984"/>
    </source>
</evidence>
<accession>A0A1A9WF90</accession>
<dbReference type="GO" id="GO:0005272">
    <property type="term" value="F:sodium channel activity"/>
    <property type="evidence" value="ECO:0007669"/>
    <property type="project" value="UniProtKB-KW"/>
</dbReference>
<evidence type="ECO:0000313" key="31">
    <source>
        <dbReference type="Proteomes" id="UP000091820"/>
    </source>
</evidence>
<keyword evidence="21 24" id="KW-0407">Ion channel</keyword>
<evidence type="ECO:0000256" key="25">
    <source>
        <dbReference type="SAM" id="MobiDB-lite"/>
    </source>
</evidence>
<evidence type="ECO:0000256" key="14">
    <source>
        <dbReference type="ARBA" id="ARBA00022884"/>
    </source>
</evidence>
<evidence type="ECO:0000256" key="9">
    <source>
        <dbReference type="ARBA" id="ARBA00022692"/>
    </source>
</evidence>
<keyword evidence="31" id="KW-1185">Reference proteome</keyword>
<evidence type="ECO:0000256" key="18">
    <source>
        <dbReference type="ARBA" id="ARBA00023136"/>
    </source>
</evidence>
<feature type="transmembrane region" description="Helical" evidence="26">
    <location>
        <begin position="763"/>
        <end position="784"/>
    </location>
</feature>
<dbReference type="PROSITE" id="PS51192">
    <property type="entry name" value="HELICASE_ATP_BIND_1"/>
    <property type="match status" value="1"/>
</dbReference>
<keyword evidence="13" id="KW-0067">ATP-binding</keyword>
<evidence type="ECO:0000259" key="27">
    <source>
        <dbReference type="PROSITE" id="PS51192"/>
    </source>
</evidence>
<reference evidence="30" key="2">
    <citation type="submission" date="2020-05" db="UniProtKB">
        <authorList>
            <consortium name="EnsemblMetazoa"/>
        </authorList>
    </citation>
    <scope>IDENTIFICATION</scope>
    <source>
        <strain evidence="30">IAEA</strain>
    </source>
</reference>
<evidence type="ECO:0000256" key="8">
    <source>
        <dbReference type="ARBA" id="ARBA00022490"/>
    </source>
</evidence>
<reference evidence="31" key="1">
    <citation type="submission" date="2014-03" db="EMBL/GenBank/DDBJ databases">
        <authorList>
            <person name="Aksoy S."/>
            <person name="Warren W."/>
            <person name="Wilson R.K."/>
        </authorList>
    </citation>
    <scope>NUCLEOTIDE SEQUENCE [LARGE SCALE GENOMIC DNA]</scope>
    <source>
        <strain evidence="31">IAEA</strain>
    </source>
</reference>
<feature type="domain" description="DEAD-box RNA helicase Q" evidence="29">
    <location>
        <begin position="1271"/>
        <end position="1299"/>
    </location>
</feature>
<keyword evidence="17 24" id="KW-0406">Ion transport</keyword>
<evidence type="ECO:0000256" key="15">
    <source>
        <dbReference type="ARBA" id="ARBA00022989"/>
    </source>
</evidence>
<keyword evidence="20" id="KW-0539">Nucleus</keyword>
<dbReference type="InterPro" id="IPR011545">
    <property type="entry name" value="DEAD/DEAH_box_helicase_dom"/>
</dbReference>
<dbReference type="Pfam" id="PF00858">
    <property type="entry name" value="ASC"/>
    <property type="match status" value="1"/>
</dbReference>
<feature type="region of interest" description="Disordered" evidence="25">
    <location>
        <begin position="1"/>
        <end position="56"/>
    </location>
</feature>
<feature type="region of interest" description="Disordered" evidence="25">
    <location>
        <begin position="89"/>
        <end position="108"/>
    </location>
</feature>
<evidence type="ECO:0000256" key="3">
    <source>
        <dbReference type="ARBA" id="ARBA00004496"/>
    </source>
</evidence>
<sequence>MEVNVNNHDNNNDNNSDNNADSDIESADGNDVSQDAQISSEKHENEKDDKKSVEPVKSSNQILTELFKVFNVAPPDELLDDKNLINKVKKHKKEKKKKHNKKKSPLTNSPIQNLEFLRENNMDYNAEKKSNESNQLNLNFLHTICPTEDFLLASDSQSLLGEDPLLFTVEQDVLQPVSSKFLVPGIYKRIAEVDELSKRQAFEPSCTVFISELESQGRIIKRQDFHDLYVLADECGEPPPRKVLLLQSMEPDCSDDLEVVDPQKEFRHWDALSHFAYDKLKLTNHDLIVIDRKRNEVVRTERNTGQKIIYRFLDPRAMGLQKSEKHRENHAAVNSTSDLDSWESNRAVTEKNSNKRKMKAGRPPKHLQTVVRKQVQKAQPTVQKAQPTVKPANFELRTRSGRLVKSPGETIDWAKETSLNTSSDFNTFLNELRDGNYRASNARQTKDPILATPTTDIEAEATPKRKVPPEAICPTCHKIFLGRRLQKHFAQHPDHMKIPNTNNMNGSSPTEDSTLFRFLITKLQKSQHLNEDQKADLFLNELNDFVEQLQLRSSRLIRNTSGMHFVNNRCSRILGIPEGQYALDLTAMEDFETPQLLHYEHSNPPALPSGPSHVNTRSLDYTNLSITMDETLTDEAAQKLNLSAGGKLLPPSEESLLRAVDDLVHTDINKIHASNLLQPTVVRAKTTSVKSATVVANLLPPHIDHVSDNAVEAVNLQRNTQDTIAPFWSKESFYKSVKSYLENTTLHGLQYLAEDKITITERVFFGLSFVLVVALSSFFISNIYGKWSASPIIITLSAKHTMDTDIPFPAITICNLNQARKSRVQSIARSSSNFSLLLSLCNQASNDANVSSGGTWKDFKAILTEVAQPCNEMLVHCSFGSRIENCSRIFRTILTDDGLCCTFNALDPKYLLKNYSEDNLLTSVKDDEYTAINWTPDEGYDKNLPKKFSPRTSGGIGKNMGLTVIINASTEEYYCSKSNSAGFKFLVHNPANLPKVSNYGSLLAAGREAFIPIYPIYEDAGPRIRSHKQKIRRCLFSDEGNLTYYRSYSRENCRYECEARLLQKICSCILYYLPRSDPTIPICGPNDNVCTNHLLMRIESTSDSLACNDCLPGCFELTYRINLSTSPIMAGTFGNPNGYPEGVFNNATGIRDISTLHFFYTTNRLRSTTKSEIIGFTEFLSNTGGILSLFMGFSIFSVIEIFYYITLKPYCAVRTNKKKRLAWQKDIKIDVNRSNRAINSMSKIIRAGLVEPQMDLEVLRKDTNSPLYSVKTFEQMPLKAEILKGIYDMGFNRPSKIQETVLPFLLADPPQNIIAQSQSGTGKTAAFVITMLSRVDTKLMHPQVICLSPTYELAVQTGEVAAKIARFYPDIKLKYAVRGESVEDGNKVVEHVIFGTPGKVLDWGLRSCVIDLEKIRVFVLDEADIMIAVQGHYDKCIRIRKKLLGNCQMLFFSATYEDDVMDFAKYIVPKVNIIRLRREEELLDNIKQYYVRCRSAQEKYEAIQNIYGSITIGQTIVFCHTRRTAEWLTNRMTLDGHAVALLSGDLSVDERLEMLDRFRMGLEMVLITTNVLSRGIDVEQVTLVVNFDLPMTTTGEVDCETYLHRIGRAGRFGRNGIAINLIDCDKAMVHCRAIECHFKRNIKELIVDDTEEIAKIGD</sequence>
<dbReference type="GO" id="GO:0005737">
    <property type="term" value="C:cytoplasm"/>
    <property type="evidence" value="ECO:0007669"/>
    <property type="project" value="UniProtKB-SubCell"/>
</dbReference>
<dbReference type="GO" id="GO:0010468">
    <property type="term" value="P:regulation of gene expression"/>
    <property type="evidence" value="ECO:0007669"/>
    <property type="project" value="UniProtKB-ARBA"/>
</dbReference>
<dbReference type="VEuPathDB" id="VectorBase:GBRI017506"/>
<protein>
    <recommendedName>
        <fullName evidence="5">RNA helicase</fullName>
        <ecNumber evidence="5">3.6.4.13</ecNumber>
    </recommendedName>
</protein>
<evidence type="ECO:0000256" key="11">
    <source>
        <dbReference type="ARBA" id="ARBA00022801"/>
    </source>
</evidence>
<dbReference type="EnsemblMetazoa" id="GBRI017506-RA">
    <property type="protein sequence ID" value="GBRI017506-PA"/>
    <property type="gene ID" value="GBRI017506"/>
</dbReference>
<feature type="domain" description="Helicase C-terminal" evidence="28">
    <location>
        <begin position="1485"/>
        <end position="1654"/>
    </location>
</feature>
<evidence type="ECO:0000256" key="26">
    <source>
        <dbReference type="SAM" id="Phobius"/>
    </source>
</evidence>
<keyword evidence="18 26" id="KW-0472">Membrane</keyword>
<comment type="subcellular location">
    <subcellularLocation>
        <location evidence="3">Cytoplasm</location>
    </subcellularLocation>
    <subcellularLocation>
        <location evidence="2">Membrane</location>
        <topology evidence="2">Multi-pass membrane protein</topology>
    </subcellularLocation>
    <subcellularLocation>
        <location evidence="1">Nucleus</location>
    </subcellularLocation>
</comment>
<dbReference type="Pfam" id="PF00270">
    <property type="entry name" value="DEAD"/>
    <property type="match status" value="1"/>
</dbReference>
<keyword evidence="14" id="KW-0694">RNA-binding</keyword>
<evidence type="ECO:0000256" key="2">
    <source>
        <dbReference type="ARBA" id="ARBA00004141"/>
    </source>
</evidence>
<keyword evidence="6 24" id="KW-0813">Transport</keyword>
<dbReference type="GO" id="GO:0005634">
    <property type="term" value="C:nucleus"/>
    <property type="evidence" value="ECO:0007669"/>
    <property type="project" value="UniProtKB-SubCell"/>
</dbReference>
<evidence type="ECO:0000256" key="23">
    <source>
        <dbReference type="PROSITE-ProRule" id="PRU00552"/>
    </source>
</evidence>
<evidence type="ECO:0000256" key="21">
    <source>
        <dbReference type="ARBA" id="ARBA00023303"/>
    </source>
</evidence>
<evidence type="ECO:0000256" key="19">
    <source>
        <dbReference type="ARBA" id="ARBA00023201"/>
    </source>
</evidence>
<evidence type="ECO:0000256" key="1">
    <source>
        <dbReference type="ARBA" id="ARBA00004123"/>
    </source>
</evidence>
<evidence type="ECO:0000256" key="24">
    <source>
        <dbReference type="RuleBase" id="RU000679"/>
    </source>
</evidence>
<dbReference type="FunFam" id="3.40.50.300:FF:000849">
    <property type="entry name" value="ATP-dependent RNA helicase DBP5"/>
    <property type="match status" value="1"/>
</dbReference>
<evidence type="ECO:0000256" key="5">
    <source>
        <dbReference type="ARBA" id="ARBA00012552"/>
    </source>
</evidence>
<dbReference type="Pfam" id="PF00271">
    <property type="entry name" value="Helicase_C"/>
    <property type="match status" value="1"/>
</dbReference>
<evidence type="ECO:0000256" key="20">
    <source>
        <dbReference type="ARBA" id="ARBA00023242"/>
    </source>
</evidence>
<dbReference type="InterPro" id="IPR027417">
    <property type="entry name" value="P-loop_NTPase"/>
</dbReference>
<evidence type="ECO:0000256" key="16">
    <source>
        <dbReference type="ARBA" id="ARBA00023053"/>
    </source>
</evidence>
<dbReference type="GO" id="GO:0016020">
    <property type="term" value="C:membrane"/>
    <property type="evidence" value="ECO:0007669"/>
    <property type="project" value="UniProtKB-SubCell"/>
</dbReference>
<dbReference type="CDD" id="cd18787">
    <property type="entry name" value="SF2_C_DEAD"/>
    <property type="match status" value="1"/>
</dbReference>
<feature type="compositionally biased region" description="Low complexity" evidence="25">
    <location>
        <begin position="1"/>
        <end position="19"/>
    </location>
</feature>
<keyword evidence="16" id="KW-0915">Sodium</keyword>
<dbReference type="InterPro" id="IPR014014">
    <property type="entry name" value="RNA_helicase_DEAD_Q_motif"/>
</dbReference>
<keyword evidence="10" id="KW-0547">Nucleotide-binding</keyword>
<feature type="transmembrane region" description="Helical" evidence="26">
    <location>
        <begin position="1186"/>
        <end position="1205"/>
    </location>
</feature>
<dbReference type="PROSITE" id="PS51194">
    <property type="entry name" value="HELICASE_CTER"/>
    <property type="match status" value="1"/>
</dbReference>
<dbReference type="GO" id="GO:0016787">
    <property type="term" value="F:hydrolase activity"/>
    <property type="evidence" value="ECO:0007669"/>
    <property type="project" value="UniProtKB-KW"/>
</dbReference>
<dbReference type="InterPro" id="IPR020903">
    <property type="entry name" value="ENaC_CS"/>
</dbReference>
<comment type="similarity">
    <text evidence="4 24">Belongs to the amiloride-sensitive sodium channel (TC 1.A.6) family.</text>
</comment>
<keyword evidence="11" id="KW-0378">Hydrolase</keyword>
<keyword evidence="8" id="KW-0963">Cytoplasm</keyword>
<evidence type="ECO:0000256" key="6">
    <source>
        <dbReference type="ARBA" id="ARBA00022448"/>
    </source>
</evidence>
<feature type="compositionally biased region" description="Polar residues" evidence="25">
    <location>
        <begin position="332"/>
        <end position="347"/>
    </location>
</feature>
<dbReference type="SMART" id="SM00487">
    <property type="entry name" value="DEXDc"/>
    <property type="match status" value="1"/>
</dbReference>
<evidence type="ECO:0000256" key="4">
    <source>
        <dbReference type="ARBA" id="ARBA00007193"/>
    </source>
</evidence>
<dbReference type="Gene3D" id="3.40.50.300">
    <property type="entry name" value="P-loop containing nucleotide triphosphate hydrolases"/>
    <property type="match status" value="2"/>
</dbReference>
<dbReference type="PANTHER" id="PTHR47958">
    <property type="entry name" value="ATP-DEPENDENT RNA HELICASE DBP3"/>
    <property type="match status" value="1"/>
</dbReference>
<evidence type="ECO:0000259" key="28">
    <source>
        <dbReference type="PROSITE" id="PS51194"/>
    </source>
</evidence>
<dbReference type="GO" id="GO:0003724">
    <property type="term" value="F:RNA helicase activity"/>
    <property type="evidence" value="ECO:0007669"/>
    <property type="project" value="UniProtKB-EC"/>
</dbReference>
<keyword evidence="7 24" id="KW-0894">Sodium channel</keyword>
<dbReference type="SUPFAM" id="SSF52540">
    <property type="entry name" value="P-loop containing nucleoside triphosphate hydrolases"/>
    <property type="match status" value="1"/>
</dbReference>
<name>A0A1A9WF90_9MUSC</name>
<evidence type="ECO:0000256" key="7">
    <source>
        <dbReference type="ARBA" id="ARBA00022461"/>
    </source>
</evidence>